<accession>A0A1M5PWJ5</accession>
<evidence type="ECO:0000313" key="3">
    <source>
        <dbReference type="Proteomes" id="UP000189796"/>
    </source>
</evidence>
<reference evidence="2 3" key="1">
    <citation type="submission" date="2016-11" db="EMBL/GenBank/DDBJ databases">
        <authorList>
            <person name="Jaros S."/>
            <person name="Januszkiewicz K."/>
            <person name="Wedrychowicz H."/>
        </authorList>
    </citation>
    <scope>NUCLEOTIDE SEQUENCE [LARGE SCALE GENOMIC DNA]</scope>
    <source>
        <strain evidence="2 3">GAS138</strain>
    </source>
</reference>
<proteinExistence type="predicted"/>
<evidence type="ECO:0000313" key="2">
    <source>
        <dbReference type="EMBL" id="SHH06040.1"/>
    </source>
</evidence>
<keyword evidence="1" id="KW-1133">Transmembrane helix</keyword>
<keyword evidence="1" id="KW-0812">Transmembrane</keyword>
<name>A0A1M5PWJ5_9BRAD</name>
<gene>
    <name evidence="2" type="ORF">SAMN05443248_3537</name>
</gene>
<sequence length="69" mass="7544">MGIPNKDQGSSKTESTQGELIAAQLLEQERKANAFRAAGLLLMLGISAPMWVPGVFILWLILKIFVFSP</sequence>
<evidence type="ECO:0000256" key="1">
    <source>
        <dbReference type="SAM" id="Phobius"/>
    </source>
</evidence>
<organism evidence="2 3">
    <name type="scientific">Bradyrhizobium erythrophlei</name>
    <dbReference type="NCBI Taxonomy" id="1437360"/>
    <lineage>
        <taxon>Bacteria</taxon>
        <taxon>Pseudomonadati</taxon>
        <taxon>Pseudomonadota</taxon>
        <taxon>Alphaproteobacteria</taxon>
        <taxon>Hyphomicrobiales</taxon>
        <taxon>Nitrobacteraceae</taxon>
        <taxon>Bradyrhizobium</taxon>
    </lineage>
</organism>
<feature type="transmembrane region" description="Helical" evidence="1">
    <location>
        <begin position="40"/>
        <end position="62"/>
    </location>
</feature>
<protein>
    <submittedName>
        <fullName evidence="2">Uncharacterized protein</fullName>
    </submittedName>
</protein>
<keyword evidence="1" id="KW-0472">Membrane</keyword>
<dbReference type="Proteomes" id="UP000189796">
    <property type="component" value="Chromosome I"/>
</dbReference>
<dbReference type="EMBL" id="LT670817">
    <property type="protein sequence ID" value="SHH06040.1"/>
    <property type="molecule type" value="Genomic_DNA"/>
</dbReference>
<dbReference type="AlphaFoldDB" id="A0A1M5PWJ5"/>